<evidence type="ECO:0000313" key="2">
    <source>
        <dbReference type="Proteomes" id="UP000805841"/>
    </source>
</evidence>
<organism evidence="1 2">
    <name type="scientific">Pseudomonas typographi</name>
    <dbReference type="NCBI Taxonomy" id="2715964"/>
    <lineage>
        <taxon>Bacteria</taxon>
        <taxon>Pseudomonadati</taxon>
        <taxon>Pseudomonadota</taxon>
        <taxon>Gammaproteobacteria</taxon>
        <taxon>Pseudomonadales</taxon>
        <taxon>Pseudomonadaceae</taxon>
        <taxon>Pseudomonas</taxon>
    </lineage>
</organism>
<gene>
    <name evidence="1" type="ORF">HAQ05_22530</name>
</gene>
<dbReference type="InterPro" id="IPR021898">
    <property type="entry name" value="DUF3509"/>
</dbReference>
<comment type="caution">
    <text evidence="1">The sequence shown here is derived from an EMBL/GenBank/DDBJ whole genome shotgun (WGS) entry which is preliminary data.</text>
</comment>
<dbReference type="RefSeq" id="WP_190424756.1">
    <property type="nucleotide sequence ID" value="NZ_JAAOCA010000035.1"/>
</dbReference>
<reference evidence="1 2" key="1">
    <citation type="journal article" date="2020" name="Insects">
        <title>Bacteria Belonging to Pseudomonas typographi sp. nov. from the Bark Beetle Ips typographus Have Genomic Potential to Aid in the Host Ecology.</title>
        <authorList>
            <person name="Peral-Aranega E."/>
            <person name="Saati-Santamaria Z."/>
            <person name="Kolarik M."/>
            <person name="Rivas R."/>
            <person name="Garcia-Fraile P."/>
        </authorList>
    </citation>
    <scope>NUCLEOTIDE SEQUENCE [LARGE SCALE GENOMIC DNA]</scope>
    <source>
        <strain evidence="1 2">CA3A</strain>
    </source>
</reference>
<keyword evidence="2" id="KW-1185">Reference proteome</keyword>
<accession>A0ABR7Z7Q6</accession>
<dbReference type="Pfam" id="PF12021">
    <property type="entry name" value="DUF3509"/>
    <property type="match status" value="1"/>
</dbReference>
<evidence type="ECO:0000313" key="1">
    <source>
        <dbReference type="EMBL" id="MBD1601457.1"/>
    </source>
</evidence>
<name>A0ABR7Z7Q6_9PSED</name>
<sequence length="96" mass="10251">MENISQMLTEALAPYSVSLVPSDRRDHVLLAVTDSLGSTVLAREFHLIQLADTRSLTDVVDGLHRDLLIAEGRLEPSVIAALRGASAASAMLAGLR</sequence>
<dbReference type="Proteomes" id="UP000805841">
    <property type="component" value="Unassembled WGS sequence"/>
</dbReference>
<protein>
    <submittedName>
        <fullName evidence="1">DUF3509 domain-containing protein</fullName>
    </submittedName>
</protein>
<dbReference type="EMBL" id="JAAOCA010000035">
    <property type="protein sequence ID" value="MBD1601457.1"/>
    <property type="molecule type" value="Genomic_DNA"/>
</dbReference>
<proteinExistence type="predicted"/>